<keyword evidence="2" id="KW-1185">Reference proteome</keyword>
<reference evidence="1" key="1">
    <citation type="submission" date="2021-01" db="UniProtKB">
        <authorList>
            <consortium name="EnsemblPlants"/>
        </authorList>
    </citation>
    <scope>IDENTIFICATION</scope>
</reference>
<evidence type="ECO:0000313" key="2">
    <source>
        <dbReference type="Proteomes" id="UP000594263"/>
    </source>
</evidence>
<dbReference type="PANTHER" id="PTHR33168">
    <property type="entry name" value="STRESS INDUCED PROTEIN-RELATED"/>
    <property type="match status" value="1"/>
</dbReference>
<evidence type="ECO:0000313" key="1">
    <source>
        <dbReference type="EnsemblPlants" id="Kaladp0101s0135.1.v1.1.CDS.1"/>
    </source>
</evidence>
<dbReference type="Gramene" id="Kaladp0101s0135.1.v1.1">
    <property type="protein sequence ID" value="Kaladp0101s0135.1.v1.1.CDS.1"/>
    <property type="gene ID" value="Kaladp0101s0135.v1.1"/>
</dbReference>
<accession>A0A7N0V6C3</accession>
<name>A0A7N0V6C3_KALFE</name>
<dbReference type="Proteomes" id="UP000594263">
    <property type="component" value="Unplaced"/>
</dbReference>
<protein>
    <submittedName>
        <fullName evidence="1">Uncharacterized protein</fullName>
    </submittedName>
</protein>
<proteinExistence type="predicted"/>
<sequence length="92" mass="10472">PRLLRASLTWLKARMSDFPELGDRYRSIVSRLGRTQRSHASDFSYDAFSYALNFEDESRVDDEFPPRRFSARLPPTLDTTVDMAVDAAGVVS</sequence>
<organism evidence="1 2">
    <name type="scientific">Kalanchoe fedtschenkoi</name>
    <name type="common">Lavender scallops</name>
    <name type="synonym">South American air plant</name>
    <dbReference type="NCBI Taxonomy" id="63787"/>
    <lineage>
        <taxon>Eukaryota</taxon>
        <taxon>Viridiplantae</taxon>
        <taxon>Streptophyta</taxon>
        <taxon>Embryophyta</taxon>
        <taxon>Tracheophyta</taxon>
        <taxon>Spermatophyta</taxon>
        <taxon>Magnoliopsida</taxon>
        <taxon>eudicotyledons</taxon>
        <taxon>Gunneridae</taxon>
        <taxon>Pentapetalae</taxon>
        <taxon>Saxifragales</taxon>
        <taxon>Crassulaceae</taxon>
        <taxon>Kalanchoe</taxon>
    </lineage>
</organism>
<dbReference type="AlphaFoldDB" id="A0A7N0V6C3"/>
<dbReference type="EnsemblPlants" id="Kaladp0101s0135.1.v1.1">
    <property type="protein sequence ID" value="Kaladp0101s0135.1.v1.1.CDS.1"/>
    <property type="gene ID" value="Kaladp0101s0135.v1.1"/>
</dbReference>